<dbReference type="Gene3D" id="1.25.40.10">
    <property type="entry name" value="Tetratricopeptide repeat domain"/>
    <property type="match status" value="1"/>
</dbReference>
<dbReference type="GO" id="GO:0003723">
    <property type="term" value="F:RNA binding"/>
    <property type="evidence" value="ECO:0007669"/>
    <property type="project" value="InterPro"/>
</dbReference>
<dbReference type="Pfam" id="PF01535">
    <property type="entry name" value="PPR"/>
    <property type="match status" value="1"/>
</dbReference>
<protein>
    <submittedName>
        <fullName evidence="3">Pentatricopeptide repeat-containing protein</fullName>
    </submittedName>
</protein>
<evidence type="ECO:0000313" key="4">
    <source>
        <dbReference type="Proteomes" id="UP000288805"/>
    </source>
</evidence>
<keyword evidence="1" id="KW-0677">Repeat</keyword>
<reference evidence="3 4" key="1">
    <citation type="journal article" date="2018" name="PLoS Genet.">
        <title>Population sequencing reveals clonal diversity and ancestral inbreeding in the grapevine cultivar Chardonnay.</title>
        <authorList>
            <person name="Roach M.J."/>
            <person name="Johnson D.L."/>
            <person name="Bohlmann J."/>
            <person name="van Vuuren H.J."/>
            <person name="Jones S.J."/>
            <person name="Pretorius I.S."/>
            <person name="Schmidt S.A."/>
            <person name="Borneman A.R."/>
        </authorList>
    </citation>
    <scope>NUCLEOTIDE SEQUENCE [LARGE SCALE GENOMIC DNA]</scope>
    <source>
        <strain evidence="4">cv. Chardonnay</strain>
        <tissue evidence="3">Leaf</tissue>
    </source>
</reference>
<dbReference type="PANTHER" id="PTHR47926">
    <property type="entry name" value="PENTATRICOPEPTIDE REPEAT-CONTAINING PROTEIN"/>
    <property type="match status" value="1"/>
</dbReference>
<dbReference type="Pfam" id="PF13041">
    <property type="entry name" value="PPR_2"/>
    <property type="match status" value="1"/>
</dbReference>
<dbReference type="GO" id="GO:0048364">
    <property type="term" value="P:root development"/>
    <property type="evidence" value="ECO:0007669"/>
    <property type="project" value="InterPro"/>
</dbReference>
<dbReference type="Pfam" id="PF03087">
    <property type="entry name" value="BPS1"/>
    <property type="match status" value="1"/>
</dbReference>
<feature type="repeat" description="PPR" evidence="2">
    <location>
        <begin position="5"/>
        <end position="39"/>
    </location>
</feature>
<evidence type="ECO:0000256" key="2">
    <source>
        <dbReference type="PROSITE-ProRule" id="PRU00708"/>
    </source>
</evidence>
<gene>
    <name evidence="3" type="primary">PCMP-H24_19</name>
    <name evidence="3" type="ORF">CK203_063683</name>
</gene>
<dbReference type="GO" id="GO:0048367">
    <property type="term" value="P:shoot system development"/>
    <property type="evidence" value="ECO:0007669"/>
    <property type="project" value="InterPro"/>
</dbReference>
<evidence type="ECO:0000313" key="3">
    <source>
        <dbReference type="EMBL" id="RVW68281.1"/>
    </source>
</evidence>
<sequence length="228" mass="25438">MPERNVISWNSMLATYMQRGYWEEGLKVYIQMLREGVKTDWITFSTSISVCADLAVLILGNQILAQAEKLGYAQNGQGRKVIEIFEKMLNMGNVPDQINYLPCSIHQLALKASSIDSSIKCRLGDSEANCSSLSVSNNLSSLANLYDGLGNLLLVPLSQQVMVQQSSQKWVTELIKRVRRATLTVFEYLLAFISGPKVHPKTKGWSLVSRLMHSKHIASEEEAESKGI</sequence>
<dbReference type="InterPro" id="IPR002885">
    <property type="entry name" value="PPR_rpt"/>
</dbReference>
<dbReference type="InterPro" id="IPR011990">
    <property type="entry name" value="TPR-like_helical_dom_sf"/>
</dbReference>
<dbReference type="PROSITE" id="PS51375">
    <property type="entry name" value="PPR"/>
    <property type="match status" value="1"/>
</dbReference>
<accession>A0A438G802</accession>
<dbReference type="NCBIfam" id="TIGR00756">
    <property type="entry name" value="PPR"/>
    <property type="match status" value="2"/>
</dbReference>
<dbReference type="AlphaFoldDB" id="A0A438G802"/>
<dbReference type="EMBL" id="QGNW01000540">
    <property type="protein sequence ID" value="RVW68281.1"/>
    <property type="molecule type" value="Genomic_DNA"/>
</dbReference>
<proteinExistence type="predicted"/>
<name>A0A438G802_VITVI</name>
<dbReference type="PANTHER" id="PTHR47926:SF370">
    <property type="entry name" value="DYW DOMAIN-CONTAINING PROTEIN"/>
    <property type="match status" value="1"/>
</dbReference>
<evidence type="ECO:0000256" key="1">
    <source>
        <dbReference type="ARBA" id="ARBA00022737"/>
    </source>
</evidence>
<comment type="caution">
    <text evidence="3">The sequence shown here is derived from an EMBL/GenBank/DDBJ whole genome shotgun (WGS) entry which is preliminary data.</text>
</comment>
<organism evidence="3 4">
    <name type="scientific">Vitis vinifera</name>
    <name type="common">Grape</name>
    <dbReference type="NCBI Taxonomy" id="29760"/>
    <lineage>
        <taxon>Eukaryota</taxon>
        <taxon>Viridiplantae</taxon>
        <taxon>Streptophyta</taxon>
        <taxon>Embryophyta</taxon>
        <taxon>Tracheophyta</taxon>
        <taxon>Spermatophyta</taxon>
        <taxon>Magnoliopsida</taxon>
        <taxon>eudicotyledons</taxon>
        <taxon>Gunneridae</taxon>
        <taxon>Pentapetalae</taxon>
        <taxon>rosids</taxon>
        <taxon>Vitales</taxon>
        <taxon>Vitaceae</taxon>
        <taxon>Viteae</taxon>
        <taxon>Vitis</taxon>
    </lineage>
</organism>
<dbReference type="Proteomes" id="UP000288805">
    <property type="component" value="Unassembled WGS sequence"/>
</dbReference>
<dbReference type="InterPro" id="IPR046960">
    <property type="entry name" value="PPR_At4g14850-like_plant"/>
</dbReference>
<dbReference type="InterPro" id="IPR004320">
    <property type="entry name" value="BPS1_pln"/>
</dbReference>
<dbReference type="GO" id="GO:0009451">
    <property type="term" value="P:RNA modification"/>
    <property type="evidence" value="ECO:0007669"/>
    <property type="project" value="InterPro"/>
</dbReference>